<dbReference type="AlphaFoldDB" id="A0A4V1KJG0"/>
<reference evidence="3 4" key="1">
    <citation type="submission" date="2018-12" db="EMBL/GenBank/DDBJ databases">
        <title>bacterium Hansschlegelia zhihuaiae S113.</title>
        <authorList>
            <person name="He J."/>
        </authorList>
    </citation>
    <scope>NUCLEOTIDE SEQUENCE [LARGE SCALE GENOMIC DNA]</scope>
    <source>
        <strain evidence="3 4">S 113</strain>
    </source>
</reference>
<evidence type="ECO:0000256" key="1">
    <source>
        <dbReference type="SAM" id="MobiDB-lite"/>
    </source>
</evidence>
<accession>A0A4V1KJG0</accession>
<dbReference type="OrthoDB" id="7951395at2"/>
<name>A0A4V1KJG0_9HYPH</name>
<sequence>MTGGSGDLWMVMTVFGVIVLGAVIAWGLRRNRKITPRQDRVAEERTRDVYDAENRDAKENRA</sequence>
<gene>
    <name evidence="3" type="ORF">EK403_06725</name>
</gene>
<evidence type="ECO:0000256" key="2">
    <source>
        <dbReference type="SAM" id="Phobius"/>
    </source>
</evidence>
<comment type="caution">
    <text evidence="3">The sequence shown here is derived from an EMBL/GenBank/DDBJ whole genome shotgun (WGS) entry which is preliminary data.</text>
</comment>
<keyword evidence="4" id="KW-1185">Reference proteome</keyword>
<protein>
    <submittedName>
        <fullName evidence="3">Uncharacterized protein</fullName>
    </submittedName>
</protein>
<evidence type="ECO:0000313" key="3">
    <source>
        <dbReference type="EMBL" id="RXF74062.1"/>
    </source>
</evidence>
<dbReference type="EMBL" id="RYFI01000005">
    <property type="protein sequence ID" value="RXF74062.1"/>
    <property type="molecule type" value="Genomic_DNA"/>
</dbReference>
<dbReference type="RefSeq" id="WP_128776738.1">
    <property type="nucleotide sequence ID" value="NZ_RYFI01000005.1"/>
</dbReference>
<organism evidence="3 4">
    <name type="scientific">Hansschlegelia zhihuaiae</name>
    <dbReference type="NCBI Taxonomy" id="405005"/>
    <lineage>
        <taxon>Bacteria</taxon>
        <taxon>Pseudomonadati</taxon>
        <taxon>Pseudomonadota</taxon>
        <taxon>Alphaproteobacteria</taxon>
        <taxon>Hyphomicrobiales</taxon>
        <taxon>Methylopilaceae</taxon>
        <taxon>Hansschlegelia</taxon>
    </lineage>
</organism>
<keyword evidence="2" id="KW-0472">Membrane</keyword>
<keyword evidence="2" id="KW-1133">Transmembrane helix</keyword>
<feature type="region of interest" description="Disordered" evidence="1">
    <location>
        <begin position="37"/>
        <end position="62"/>
    </location>
</feature>
<evidence type="ECO:0000313" key="4">
    <source>
        <dbReference type="Proteomes" id="UP000289708"/>
    </source>
</evidence>
<feature type="transmembrane region" description="Helical" evidence="2">
    <location>
        <begin position="6"/>
        <end position="28"/>
    </location>
</feature>
<dbReference type="Proteomes" id="UP000289708">
    <property type="component" value="Unassembled WGS sequence"/>
</dbReference>
<proteinExistence type="predicted"/>
<keyword evidence="2" id="KW-0812">Transmembrane</keyword>